<dbReference type="InterPro" id="IPR053812">
    <property type="entry name" value="HTH_Sigma70_ECF-like"/>
</dbReference>
<feature type="domain" description="RNA polymerase sigma-70 ECF-like HTH" evidence="2">
    <location>
        <begin position="84"/>
        <end position="184"/>
    </location>
</feature>
<protein>
    <submittedName>
        <fullName evidence="3">RNA polymerase sigma factor (Sigma-70 family)</fullName>
    </submittedName>
</protein>
<dbReference type="InterPro" id="IPR013325">
    <property type="entry name" value="RNA_pol_sigma_r2"/>
</dbReference>
<dbReference type="InterPro" id="IPR016032">
    <property type="entry name" value="Sig_transdc_resp-reg_C-effctor"/>
</dbReference>
<keyword evidence="4" id="KW-1185">Reference proteome</keyword>
<dbReference type="NCBIfam" id="TIGR02937">
    <property type="entry name" value="sigma70-ECF"/>
    <property type="match status" value="1"/>
</dbReference>
<name>A0A2U1AQC1_9BACT</name>
<organism evidence="3 4">
    <name type="scientific">Victivallis vadensis</name>
    <dbReference type="NCBI Taxonomy" id="172901"/>
    <lineage>
        <taxon>Bacteria</taxon>
        <taxon>Pseudomonadati</taxon>
        <taxon>Lentisphaerota</taxon>
        <taxon>Lentisphaeria</taxon>
        <taxon>Victivallales</taxon>
        <taxon>Victivallaceae</taxon>
        <taxon>Victivallis</taxon>
    </lineage>
</organism>
<dbReference type="SUPFAM" id="SSF88946">
    <property type="entry name" value="Sigma2 domain of RNA polymerase sigma factors"/>
    <property type="match status" value="1"/>
</dbReference>
<dbReference type="GO" id="GO:0003700">
    <property type="term" value="F:DNA-binding transcription factor activity"/>
    <property type="evidence" value="ECO:0007669"/>
    <property type="project" value="InterPro"/>
</dbReference>
<evidence type="ECO:0000256" key="1">
    <source>
        <dbReference type="SAM" id="Coils"/>
    </source>
</evidence>
<dbReference type="Proteomes" id="UP000245959">
    <property type="component" value="Unassembled WGS sequence"/>
</dbReference>
<dbReference type="EMBL" id="QEKH01000025">
    <property type="protein sequence ID" value="PVY38623.1"/>
    <property type="molecule type" value="Genomic_DNA"/>
</dbReference>
<evidence type="ECO:0000313" key="3">
    <source>
        <dbReference type="EMBL" id="PVY38623.1"/>
    </source>
</evidence>
<dbReference type="Gene3D" id="1.10.10.10">
    <property type="entry name" value="Winged helix-like DNA-binding domain superfamily/Winged helix DNA-binding domain"/>
    <property type="match status" value="1"/>
</dbReference>
<dbReference type="Pfam" id="PF07638">
    <property type="entry name" value="Sigma70_ECF"/>
    <property type="match status" value="1"/>
</dbReference>
<evidence type="ECO:0000313" key="4">
    <source>
        <dbReference type="Proteomes" id="UP000245959"/>
    </source>
</evidence>
<sequence length="195" mass="22887">MQEKQKVVSVIADPIPEEVRKHIEATARAMIGHSNLTQDDFQDICQEISMEVVKAAPNYNPEKCSYYTFAQAVVKQFRSRIFRYRMRHGMDVPAIFLDEKVKSDESGDITVFDVYCNQLSEAEERREEVLAEVRKIVSTLSEKQRQICILIMDGYDLYEILEKLNISRPTYYRYFAQIQTKFKKNPFFSKNSETK</sequence>
<dbReference type="GO" id="GO:0006352">
    <property type="term" value="P:DNA-templated transcription initiation"/>
    <property type="evidence" value="ECO:0007669"/>
    <property type="project" value="InterPro"/>
</dbReference>
<dbReference type="AlphaFoldDB" id="A0A2U1AQC1"/>
<dbReference type="GO" id="GO:0003677">
    <property type="term" value="F:DNA binding"/>
    <property type="evidence" value="ECO:0007669"/>
    <property type="project" value="InterPro"/>
</dbReference>
<comment type="caution">
    <text evidence="3">The sequence shown here is derived from an EMBL/GenBank/DDBJ whole genome shotgun (WGS) entry which is preliminary data.</text>
</comment>
<evidence type="ECO:0000259" key="2">
    <source>
        <dbReference type="Pfam" id="PF07638"/>
    </source>
</evidence>
<gene>
    <name evidence="3" type="ORF">C8D82_12548</name>
</gene>
<proteinExistence type="predicted"/>
<dbReference type="InterPro" id="IPR014284">
    <property type="entry name" value="RNA_pol_sigma-70_dom"/>
</dbReference>
<dbReference type="InterPro" id="IPR036388">
    <property type="entry name" value="WH-like_DNA-bd_sf"/>
</dbReference>
<feature type="coiled-coil region" evidence="1">
    <location>
        <begin position="112"/>
        <end position="139"/>
    </location>
</feature>
<dbReference type="RefSeq" id="WP_116884992.1">
    <property type="nucleotide sequence ID" value="NZ_CABMMC010000029.1"/>
</dbReference>
<reference evidence="3 4" key="1">
    <citation type="submission" date="2018-04" db="EMBL/GenBank/DDBJ databases">
        <title>Genomic Encyclopedia of Type Strains, Phase IV (KMG-IV): sequencing the most valuable type-strain genomes for metagenomic binning, comparative biology and taxonomic classification.</title>
        <authorList>
            <person name="Goeker M."/>
        </authorList>
    </citation>
    <scope>NUCLEOTIDE SEQUENCE [LARGE SCALE GENOMIC DNA]</scope>
    <source>
        <strain evidence="3 4">DSM 14823</strain>
    </source>
</reference>
<keyword evidence="1" id="KW-0175">Coiled coil</keyword>
<dbReference type="SUPFAM" id="SSF46894">
    <property type="entry name" value="C-terminal effector domain of the bipartite response regulators"/>
    <property type="match status" value="1"/>
</dbReference>
<dbReference type="GeneID" id="78296278"/>
<accession>A0A2U1AQC1</accession>